<dbReference type="Proteomes" id="UP000828048">
    <property type="component" value="Chromosome 2"/>
</dbReference>
<keyword evidence="2" id="KW-1185">Reference proteome</keyword>
<gene>
    <name evidence="1" type="ORF">Vadar_032913</name>
</gene>
<reference evidence="1 2" key="1">
    <citation type="journal article" date="2021" name="Hortic Res">
        <title>High-quality reference genome and annotation aids understanding of berry development for evergreen blueberry (Vaccinium darrowii).</title>
        <authorList>
            <person name="Yu J."/>
            <person name="Hulse-Kemp A.M."/>
            <person name="Babiker E."/>
            <person name="Staton M."/>
        </authorList>
    </citation>
    <scope>NUCLEOTIDE SEQUENCE [LARGE SCALE GENOMIC DNA]</scope>
    <source>
        <strain evidence="2">cv. NJ 8807/NJ 8810</strain>
        <tissue evidence="1">Young leaf</tissue>
    </source>
</reference>
<accession>A0ACB7X5S7</accession>
<dbReference type="EMBL" id="CM037152">
    <property type="protein sequence ID" value="KAH7836116.1"/>
    <property type="molecule type" value="Genomic_DNA"/>
</dbReference>
<proteinExistence type="predicted"/>
<sequence>MNVPRSRPYAFTVDGEIYVMGGCHPSPKPEVLDTRRMDEGWRELQDSTDVPGKIDGHAVIDGGKRIVVQSRGVPHLYCCVEADSWKMYREDVLGYGMRVPKFLDWKSAFLDGILYYVDENWRGALFGVDVSRQPDDIAAEPKRVRLPSGKSKREDWDWSWIPPSFPDDSDLVSPEMHLVSLGSGKLVVLSSATVRLEGRYEVHVYCSTIKISKEEKQEEGGDDFDLVALPLYFSHVLVPHLRSSSLVDCLAV</sequence>
<organism evidence="1 2">
    <name type="scientific">Vaccinium darrowii</name>
    <dbReference type="NCBI Taxonomy" id="229202"/>
    <lineage>
        <taxon>Eukaryota</taxon>
        <taxon>Viridiplantae</taxon>
        <taxon>Streptophyta</taxon>
        <taxon>Embryophyta</taxon>
        <taxon>Tracheophyta</taxon>
        <taxon>Spermatophyta</taxon>
        <taxon>Magnoliopsida</taxon>
        <taxon>eudicotyledons</taxon>
        <taxon>Gunneridae</taxon>
        <taxon>Pentapetalae</taxon>
        <taxon>asterids</taxon>
        <taxon>Ericales</taxon>
        <taxon>Ericaceae</taxon>
        <taxon>Vaccinioideae</taxon>
        <taxon>Vaccinieae</taxon>
        <taxon>Vaccinium</taxon>
    </lineage>
</organism>
<comment type="caution">
    <text evidence="1">The sequence shown here is derived from an EMBL/GenBank/DDBJ whole genome shotgun (WGS) entry which is preliminary data.</text>
</comment>
<protein>
    <submittedName>
        <fullName evidence="1">Uncharacterized protein</fullName>
    </submittedName>
</protein>
<name>A0ACB7X5S7_9ERIC</name>
<evidence type="ECO:0000313" key="2">
    <source>
        <dbReference type="Proteomes" id="UP000828048"/>
    </source>
</evidence>
<evidence type="ECO:0000313" key="1">
    <source>
        <dbReference type="EMBL" id="KAH7836116.1"/>
    </source>
</evidence>